<evidence type="ECO:0000313" key="4">
    <source>
        <dbReference type="WBParaSite" id="Pan_g3467.t1"/>
    </source>
</evidence>
<accession>A0A7E4VV44</accession>
<protein>
    <submittedName>
        <fullName evidence="4">Glycoprotein H</fullName>
    </submittedName>
</protein>
<organism evidence="3 4">
    <name type="scientific">Panagrellus redivivus</name>
    <name type="common">Microworm</name>
    <dbReference type="NCBI Taxonomy" id="6233"/>
    <lineage>
        <taxon>Eukaryota</taxon>
        <taxon>Metazoa</taxon>
        <taxon>Ecdysozoa</taxon>
        <taxon>Nematoda</taxon>
        <taxon>Chromadorea</taxon>
        <taxon>Rhabditida</taxon>
        <taxon>Tylenchina</taxon>
        <taxon>Panagrolaimomorpha</taxon>
        <taxon>Panagrolaimoidea</taxon>
        <taxon>Panagrolaimidae</taxon>
        <taxon>Panagrellus</taxon>
    </lineage>
</organism>
<keyword evidence="1" id="KW-0472">Membrane</keyword>
<evidence type="ECO:0000256" key="2">
    <source>
        <dbReference type="SAM" id="SignalP"/>
    </source>
</evidence>
<keyword evidence="3" id="KW-1185">Reference proteome</keyword>
<dbReference type="WBParaSite" id="Pan_g3467.t1">
    <property type="protein sequence ID" value="Pan_g3467.t1"/>
    <property type="gene ID" value="Pan_g3467"/>
</dbReference>
<reference evidence="3" key="1">
    <citation type="journal article" date="2013" name="Genetics">
        <title>The draft genome and transcriptome of Panagrellus redivivus are shaped by the harsh demands of a free-living lifestyle.</title>
        <authorList>
            <person name="Srinivasan J."/>
            <person name="Dillman A.R."/>
            <person name="Macchietto M.G."/>
            <person name="Heikkinen L."/>
            <person name="Lakso M."/>
            <person name="Fracchia K.M."/>
            <person name="Antoshechkin I."/>
            <person name="Mortazavi A."/>
            <person name="Wong G."/>
            <person name="Sternberg P.W."/>
        </authorList>
    </citation>
    <scope>NUCLEOTIDE SEQUENCE [LARGE SCALE GENOMIC DNA]</scope>
    <source>
        <strain evidence="3">MT8872</strain>
    </source>
</reference>
<proteinExistence type="predicted"/>
<keyword evidence="1" id="KW-1133">Transmembrane helix</keyword>
<name>A0A7E4VV44_PANRE</name>
<keyword evidence="1" id="KW-0812">Transmembrane</keyword>
<evidence type="ECO:0000256" key="1">
    <source>
        <dbReference type="SAM" id="Phobius"/>
    </source>
</evidence>
<dbReference type="Proteomes" id="UP000492821">
    <property type="component" value="Unassembled WGS sequence"/>
</dbReference>
<feature type="transmembrane region" description="Helical" evidence="1">
    <location>
        <begin position="380"/>
        <end position="408"/>
    </location>
</feature>
<reference evidence="4" key="2">
    <citation type="submission" date="2020-10" db="UniProtKB">
        <authorList>
            <consortium name="WormBaseParasite"/>
        </authorList>
    </citation>
    <scope>IDENTIFICATION</scope>
</reference>
<sequence length="426" mass="48899">MFFYRLLVGFVFSELCYAQYHIDRLIRPFWKPNAVVPKFINNFPRQTQYTLEFPEKKTTFHLSSIANPMTSLSMFFPFCKTERYSNTNLLFTISPKAYSYALSWEFANSTVFPTFEDLETNIGCDDENKFALFRFFNSSSCVICKLFTTTAKSNRYEYTLTLHSTGDTPGYMILPSDVVIKRVNNNNPTIPNWRTIKPKYASNIRPRLLASDAQDDYLNINVLDSANEGTFYLYQKTGMYQPGYSISFNTAYSFSFTMTLYENCKLSIAYHNKKLILGGTVTLNNPNMSPLIYFDNKKFIIIERHSKARYEPFEINQFGCDDSSPIKWQAVRIVPIKFEDVDCSPEASLRMEIGPATFVVTDKPATTAKPSPTPESVAAAGLHILLMLVPPLILWINAGICVMIYLIARSSISDHYTRKLEEIKYQ</sequence>
<evidence type="ECO:0000313" key="3">
    <source>
        <dbReference type="Proteomes" id="UP000492821"/>
    </source>
</evidence>
<dbReference type="AlphaFoldDB" id="A0A7E4VV44"/>
<keyword evidence="2" id="KW-0732">Signal</keyword>
<feature type="chain" id="PRO_5028975766" evidence="2">
    <location>
        <begin position="19"/>
        <end position="426"/>
    </location>
</feature>
<feature type="signal peptide" evidence="2">
    <location>
        <begin position="1"/>
        <end position="18"/>
    </location>
</feature>